<dbReference type="GO" id="GO:0006412">
    <property type="term" value="P:translation"/>
    <property type="evidence" value="ECO:0007669"/>
    <property type="project" value="InterPro"/>
</dbReference>
<dbReference type="PANTHER" id="PTHR10746">
    <property type="entry name" value="50S RIBOSOMAL PROTEIN L4"/>
    <property type="match status" value="1"/>
</dbReference>
<keyword evidence="3 9" id="KW-0689">Ribosomal protein</keyword>
<dbReference type="Gene3D" id="3.40.1370.10">
    <property type="match status" value="1"/>
</dbReference>
<keyword evidence="8" id="KW-1185">Reference proteome</keyword>
<evidence type="ECO:0000256" key="6">
    <source>
        <dbReference type="ARBA" id="ARBA00040565"/>
    </source>
</evidence>
<sequence>MTNCYITKPFMFNVSDIYKIFEPSDISRQIEHYRKRLGYFYNNKPCVDAITKNSFIEMLSLRNVITKLQAYSQQITYCTKAVTEKIHPIISKRSYEDENYFYQRPREVWLENLDTIERQKLGLVFLHPDIYAASPRIDIIHANIRWQRMYRYVCYAHTKVRSEVRGGGKKPWRQKGLGLSRHSSIRSPLWRGGGVVHGPRSPTTHFYMLPFYTRVAGLTSTLSVKLAQDDLYIVNDLEIPSNKPSYIEQLIEERHWGPSVLFVDTDDIMPENISEATDTIKHVNLMPVYGLNVYSMLKHNTLILTERAARLIEDKILYHLHRPDYHKLMAKFKLNQQ</sequence>
<dbReference type="GO" id="GO:1990904">
    <property type="term" value="C:ribonucleoprotein complex"/>
    <property type="evidence" value="ECO:0007669"/>
    <property type="project" value="UniProtKB-KW"/>
</dbReference>
<protein>
    <recommendedName>
        <fullName evidence="6">Large ribosomal subunit protein uL4m</fullName>
    </recommendedName>
    <alternativeName>
        <fullName evidence="7">39S ribosomal protein L4, mitochondrial</fullName>
    </alternativeName>
</protein>
<dbReference type="KEGG" id="bter:100651704"/>
<dbReference type="PANTHER" id="PTHR10746:SF6">
    <property type="entry name" value="LARGE RIBOSOMAL SUBUNIT PROTEIN UL4M"/>
    <property type="match status" value="1"/>
</dbReference>
<dbReference type="InterPro" id="IPR013005">
    <property type="entry name" value="Ribosomal_uL4-like"/>
</dbReference>
<name>A0A9B0BVD7_BOMTE</name>
<reference evidence="9" key="1">
    <citation type="submission" date="2025-08" db="UniProtKB">
        <authorList>
            <consortium name="RefSeq"/>
        </authorList>
    </citation>
    <scope>IDENTIFICATION</scope>
</reference>
<dbReference type="InterPro" id="IPR023574">
    <property type="entry name" value="Ribosomal_uL4_dom_sf"/>
</dbReference>
<gene>
    <name evidence="9" type="primary">LOC100651704</name>
</gene>
<dbReference type="GO" id="GO:0003735">
    <property type="term" value="F:structural constituent of ribosome"/>
    <property type="evidence" value="ECO:0007669"/>
    <property type="project" value="InterPro"/>
</dbReference>
<dbReference type="FunFam" id="3.40.1370.10:FF:000005">
    <property type="entry name" value="39S ribosomal protein L4, mitochondrial"/>
    <property type="match status" value="1"/>
</dbReference>
<evidence type="ECO:0000256" key="5">
    <source>
        <dbReference type="ARBA" id="ARBA00023274"/>
    </source>
</evidence>
<dbReference type="InterPro" id="IPR002136">
    <property type="entry name" value="Ribosomal_uL4"/>
</dbReference>
<dbReference type="GeneID" id="100651704"/>
<accession>A0A9B0BVD7</accession>
<dbReference type="RefSeq" id="XP_003402496.2">
    <property type="nucleotide sequence ID" value="XM_003402448.4"/>
</dbReference>
<keyword evidence="5" id="KW-0687">Ribonucleoprotein</keyword>
<evidence type="ECO:0000256" key="7">
    <source>
        <dbReference type="ARBA" id="ARBA00082711"/>
    </source>
</evidence>
<dbReference type="NCBIfam" id="TIGR03953">
    <property type="entry name" value="rplD_bact"/>
    <property type="match status" value="1"/>
</dbReference>
<evidence type="ECO:0000256" key="2">
    <source>
        <dbReference type="ARBA" id="ARBA00010528"/>
    </source>
</evidence>
<dbReference type="GO" id="GO:0005743">
    <property type="term" value="C:mitochondrial inner membrane"/>
    <property type="evidence" value="ECO:0007669"/>
    <property type="project" value="UniProtKB-ARBA"/>
</dbReference>
<evidence type="ECO:0000313" key="8">
    <source>
        <dbReference type="Proteomes" id="UP000835206"/>
    </source>
</evidence>
<dbReference type="CTD" id="51073"/>
<evidence type="ECO:0000256" key="1">
    <source>
        <dbReference type="ARBA" id="ARBA00004173"/>
    </source>
</evidence>
<organism evidence="8 9">
    <name type="scientific">Bombus terrestris</name>
    <name type="common">Buff-tailed bumblebee</name>
    <name type="synonym">Apis terrestris</name>
    <dbReference type="NCBI Taxonomy" id="30195"/>
    <lineage>
        <taxon>Eukaryota</taxon>
        <taxon>Metazoa</taxon>
        <taxon>Ecdysozoa</taxon>
        <taxon>Arthropoda</taxon>
        <taxon>Hexapoda</taxon>
        <taxon>Insecta</taxon>
        <taxon>Pterygota</taxon>
        <taxon>Neoptera</taxon>
        <taxon>Endopterygota</taxon>
        <taxon>Hymenoptera</taxon>
        <taxon>Apocrita</taxon>
        <taxon>Aculeata</taxon>
        <taxon>Apoidea</taxon>
        <taxon>Anthophila</taxon>
        <taxon>Apidae</taxon>
        <taxon>Bombus</taxon>
        <taxon>Bombus</taxon>
    </lineage>
</organism>
<proteinExistence type="inferred from homology"/>
<dbReference type="Proteomes" id="UP000835206">
    <property type="component" value="Chromosome 4"/>
</dbReference>
<dbReference type="GO" id="GO:0005840">
    <property type="term" value="C:ribosome"/>
    <property type="evidence" value="ECO:0007669"/>
    <property type="project" value="UniProtKB-KW"/>
</dbReference>
<dbReference type="Pfam" id="PF00573">
    <property type="entry name" value="Ribosomal_L4"/>
    <property type="match status" value="1"/>
</dbReference>
<evidence type="ECO:0000313" key="9">
    <source>
        <dbReference type="RefSeq" id="XP_003402496.2"/>
    </source>
</evidence>
<comment type="subcellular location">
    <subcellularLocation>
        <location evidence="1">Mitochondrion</location>
    </subcellularLocation>
</comment>
<evidence type="ECO:0000256" key="3">
    <source>
        <dbReference type="ARBA" id="ARBA00022980"/>
    </source>
</evidence>
<keyword evidence="4" id="KW-0496">Mitochondrion</keyword>
<dbReference type="SUPFAM" id="SSF52166">
    <property type="entry name" value="Ribosomal protein L4"/>
    <property type="match status" value="1"/>
</dbReference>
<evidence type="ECO:0000256" key="4">
    <source>
        <dbReference type="ARBA" id="ARBA00023128"/>
    </source>
</evidence>
<comment type="similarity">
    <text evidence="2">Belongs to the universal ribosomal protein uL4 family.</text>
</comment>
<dbReference type="OrthoDB" id="275876at2759"/>
<dbReference type="AlphaFoldDB" id="A0A9B0BVD7"/>